<keyword evidence="9" id="KW-1185">Reference proteome</keyword>
<comment type="function">
    <text evidence="6">Involved in nucleolar processing of pre-18S ribosomal RNA. Has a role in the nuclear export of 40S pre-ribosomal subunit to the cytoplasm.</text>
</comment>
<dbReference type="GO" id="GO:0030490">
    <property type="term" value="P:maturation of SSU-rRNA"/>
    <property type="evidence" value="ECO:0007669"/>
    <property type="project" value="TreeGrafter"/>
</dbReference>
<evidence type="ECO:0000313" key="9">
    <source>
        <dbReference type="Proteomes" id="UP001161438"/>
    </source>
</evidence>
<evidence type="ECO:0000256" key="7">
    <source>
        <dbReference type="SAM" id="MobiDB-lite"/>
    </source>
</evidence>
<evidence type="ECO:0000256" key="2">
    <source>
        <dbReference type="ARBA" id="ARBA00007466"/>
    </source>
</evidence>
<dbReference type="AlphaFoldDB" id="A0AA35NGA6"/>
<reference evidence="8" key="1">
    <citation type="submission" date="2022-10" db="EMBL/GenBank/DDBJ databases">
        <authorList>
            <person name="Byrne P K."/>
        </authorList>
    </citation>
    <scope>NUCLEOTIDE SEQUENCE</scope>
    <source>
        <strain evidence="8">IFO1815</strain>
    </source>
</reference>
<dbReference type="PANTHER" id="PTHR23183:SF0">
    <property type="entry name" value="NUCLEOLAR PROTEIN 14"/>
    <property type="match status" value="1"/>
</dbReference>
<dbReference type="RefSeq" id="XP_056080874.1">
    <property type="nucleotide sequence ID" value="XM_056226617.1"/>
</dbReference>
<dbReference type="EMBL" id="OX365760">
    <property type="protein sequence ID" value="CAI4037758.1"/>
    <property type="molecule type" value="Genomic_DNA"/>
</dbReference>
<dbReference type="PANTHER" id="PTHR23183">
    <property type="entry name" value="NOP14"/>
    <property type="match status" value="1"/>
</dbReference>
<dbReference type="InterPro" id="IPR007276">
    <property type="entry name" value="Nop14"/>
</dbReference>
<name>A0AA35NGA6_SACMI</name>
<sequence length="810" mass="94239">MAGSQLKSLKAALKARGLTGQTNVKGKSKKNPKRQAKEYDREEKKKAIAEIREEFNPFEIKAARNKKRDGASSKTADRIAVGKPGISKQIGEEQRKHAFEARKIMKNKRGGVIDKRFGERDKFLTEEEKMLERFTRERQSQSKRNANLFNLEDDEDDGGVFGDGLTHLGQSLSLEDELGNDEGDFLASKRVNEDDVEQLQPQRKKTKAEVMKEVIAKSKFYKQERQKAQGVLEDKIDDLDDNFEDVMSELMMTQPKKSTLESKTELDKEYDIKVRELQLDKRAAPTDRTKTEEEKNAEAEIKKRELEQQRLDRMNGMIELEEGEEKGVEDLDDGFWENEEDYDDDNGGIANSDDDINLEDQDVDEKFSQILKKKNISMLCPETHDALLKLVNKVDLSDHPKVVKSIIKAYQPKLAEGNKEKLGRFTAVLLRHIIFLSNQEYSKNVRSFKDTQNSLIAILKSLSEKYNKELSEECREYINEMQERYKKNYFDALSNGDLVFFSIIGILFSTSDQYHLVITPALILMNQFLEQIKFNSLKRIAFGAILVRIVSQYQRISKRYIPEVVYFFQKTLLTFIVEKESKEKPLDFENIRLDSYEWGLPMNTNFPKERSITIPLHTFSTMDTELQSVEKRVSLLLNVMESLDTTISTIWKDLPAFKEIILPIQKLLSTYASKYPHFEKPKNLLNKIEKLTKFTEHVPLTLQNHRPISIPTHAPKYEENFNPDKKSYDPDRTRSEINKMKAQLKKERKFTMKEIRKDAKFEARQRIEEKNRESSNYHAKMAHIVNTINTEEGAEKNKYERERKLRGGKK</sequence>
<evidence type="ECO:0008006" key="10">
    <source>
        <dbReference type="Google" id="ProtNLM"/>
    </source>
</evidence>
<dbReference type="GO" id="GO:0030692">
    <property type="term" value="C:Noc4p-Nop14p complex"/>
    <property type="evidence" value="ECO:0007669"/>
    <property type="project" value="TreeGrafter"/>
</dbReference>
<feature type="compositionally biased region" description="Basic and acidic residues" evidence="7">
    <location>
        <begin position="35"/>
        <end position="44"/>
    </location>
</feature>
<accession>A0AA35NGA6</accession>
<evidence type="ECO:0000256" key="3">
    <source>
        <dbReference type="ARBA" id="ARBA00022517"/>
    </source>
</evidence>
<keyword evidence="4" id="KW-0698">rRNA processing</keyword>
<evidence type="ECO:0000256" key="4">
    <source>
        <dbReference type="ARBA" id="ARBA00022552"/>
    </source>
</evidence>
<feature type="compositionally biased region" description="Basic and acidic residues" evidence="7">
    <location>
        <begin position="68"/>
        <end position="77"/>
    </location>
</feature>
<dbReference type="GeneID" id="80916970"/>
<feature type="region of interest" description="Disordered" evidence="7">
    <location>
        <begin position="1"/>
        <end position="44"/>
    </location>
</feature>
<feature type="region of interest" description="Disordered" evidence="7">
    <location>
        <begin position="188"/>
        <end position="207"/>
    </location>
</feature>
<feature type="region of interest" description="Disordered" evidence="7">
    <location>
        <begin position="710"/>
        <end position="732"/>
    </location>
</feature>
<keyword evidence="3" id="KW-0690">Ribosome biogenesis</keyword>
<feature type="compositionally biased region" description="Basic and acidic residues" evidence="7">
    <location>
        <begin position="793"/>
        <end position="810"/>
    </location>
</feature>
<evidence type="ECO:0000256" key="6">
    <source>
        <dbReference type="ARBA" id="ARBA00024695"/>
    </source>
</evidence>
<comment type="subcellular location">
    <subcellularLocation>
        <location evidence="1">Nucleus</location>
        <location evidence="1">Nucleolus</location>
    </subcellularLocation>
</comment>
<organism evidence="8 9">
    <name type="scientific">Saccharomyces mikatae IFO 1815</name>
    <dbReference type="NCBI Taxonomy" id="226126"/>
    <lineage>
        <taxon>Eukaryota</taxon>
        <taxon>Fungi</taxon>
        <taxon>Dikarya</taxon>
        <taxon>Ascomycota</taxon>
        <taxon>Saccharomycotina</taxon>
        <taxon>Saccharomycetes</taxon>
        <taxon>Saccharomycetales</taxon>
        <taxon>Saccharomycetaceae</taxon>
        <taxon>Saccharomyces</taxon>
    </lineage>
</organism>
<feature type="region of interest" description="Disordered" evidence="7">
    <location>
        <begin position="134"/>
        <end position="155"/>
    </location>
</feature>
<gene>
    <name evidence="8" type="primary">SMKI04G0910</name>
    <name evidence="8" type="ORF">SMKI_04G0910</name>
</gene>
<feature type="compositionally biased region" description="Basic and acidic residues" evidence="7">
    <location>
        <begin position="715"/>
        <end position="732"/>
    </location>
</feature>
<evidence type="ECO:0000256" key="5">
    <source>
        <dbReference type="ARBA" id="ARBA00023242"/>
    </source>
</evidence>
<feature type="region of interest" description="Disordered" evidence="7">
    <location>
        <begin position="788"/>
        <end position="810"/>
    </location>
</feature>
<evidence type="ECO:0000256" key="1">
    <source>
        <dbReference type="ARBA" id="ARBA00004604"/>
    </source>
</evidence>
<keyword evidence="5" id="KW-0539">Nucleus</keyword>
<proteinExistence type="inferred from homology"/>
<protein>
    <recommendedName>
        <fullName evidence="10">Nop14p</fullName>
    </recommendedName>
</protein>
<evidence type="ECO:0000313" key="8">
    <source>
        <dbReference type="EMBL" id="CAI4037758.1"/>
    </source>
</evidence>
<dbReference type="GO" id="GO:0032040">
    <property type="term" value="C:small-subunit processome"/>
    <property type="evidence" value="ECO:0007669"/>
    <property type="project" value="InterPro"/>
</dbReference>
<dbReference type="Pfam" id="PF04147">
    <property type="entry name" value="Nop14"/>
    <property type="match status" value="2"/>
</dbReference>
<comment type="similarity">
    <text evidence="2">Belongs to the NOP14 family.</text>
</comment>
<dbReference type="Proteomes" id="UP001161438">
    <property type="component" value="Chromosome 4"/>
</dbReference>
<feature type="region of interest" description="Disordered" evidence="7">
    <location>
        <begin position="62"/>
        <end position="94"/>
    </location>
</feature>